<feature type="compositionally biased region" description="Acidic residues" evidence="1">
    <location>
        <begin position="75"/>
        <end position="85"/>
    </location>
</feature>
<name>A0A1Y2G338_9BASI</name>
<dbReference type="OrthoDB" id="10688388at2759"/>
<feature type="region of interest" description="Disordered" evidence="1">
    <location>
        <begin position="1"/>
        <end position="522"/>
    </location>
</feature>
<feature type="region of interest" description="Disordered" evidence="1">
    <location>
        <begin position="753"/>
        <end position="810"/>
    </location>
</feature>
<feature type="compositionally biased region" description="Low complexity" evidence="1">
    <location>
        <begin position="572"/>
        <end position="582"/>
    </location>
</feature>
<comment type="caution">
    <text evidence="2">The sequence shown here is derived from an EMBL/GenBank/DDBJ whole genome shotgun (WGS) entry which is preliminary data.</text>
</comment>
<accession>A0A1Y2G338</accession>
<organism evidence="2 3">
    <name type="scientific">Leucosporidium creatinivorum</name>
    <dbReference type="NCBI Taxonomy" id="106004"/>
    <lineage>
        <taxon>Eukaryota</taxon>
        <taxon>Fungi</taxon>
        <taxon>Dikarya</taxon>
        <taxon>Basidiomycota</taxon>
        <taxon>Pucciniomycotina</taxon>
        <taxon>Microbotryomycetes</taxon>
        <taxon>Leucosporidiales</taxon>
        <taxon>Leucosporidium</taxon>
    </lineage>
</organism>
<dbReference type="InParanoid" id="A0A1Y2G338"/>
<feature type="compositionally biased region" description="Low complexity" evidence="1">
    <location>
        <begin position="402"/>
        <end position="416"/>
    </location>
</feature>
<feature type="region of interest" description="Disordered" evidence="1">
    <location>
        <begin position="612"/>
        <end position="638"/>
    </location>
</feature>
<dbReference type="EMBL" id="MCGR01000004">
    <property type="protein sequence ID" value="ORY90177.1"/>
    <property type="molecule type" value="Genomic_DNA"/>
</dbReference>
<evidence type="ECO:0000313" key="3">
    <source>
        <dbReference type="Proteomes" id="UP000193467"/>
    </source>
</evidence>
<keyword evidence="3" id="KW-1185">Reference proteome</keyword>
<proteinExistence type="predicted"/>
<feature type="compositionally biased region" description="Low complexity" evidence="1">
    <location>
        <begin position="230"/>
        <end position="241"/>
    </location>
</feature>
<feature type="compositionally biased region" description="Basic residues" evidence="1">
    <location>
        <begin position="384"/>
        <end position="393"/>
    </location>
</feature>
<feature type="region of interest" description="Disordered" evidence="1">
    <location>
        <begin position="536"/>
        <end position="582"/>
    </location>
</feature>
<feature type="compositionally biased region" description="Low complexity" evidence="1">
    <location>
        <begin position="20"/>
        <end position="56"/>
    </location>
</feature>
<feature type="compositionally biased region" description="Low complexity" evidence="1">
    <location>
        <begin position="273"/>
        <end position="283"/>
    </location>
</feature>
<gene>
    <name evidence="2" type="ORF">BCR35DRAFT_323672</name>
</gene>
<evidence type="ECO:0000256" key="1">
    <source>
        <dbReference type="SAM" id="MobiDB-lite"/>
    </source>
</evidence>
<sequence>MARPSSAHILAAQLEAAQAGRPSQTRSPSSGQTSPSTPWLSDSYSTTTTSPASSPDIARRPKFTSRPATARSREESDDDLEDELNDFGYGSTRKSKPKESLLDLLNSEPPAWMMDEQNVPPAPSPRKSNLLQKKIRLGSNRPSTAPADDPTARFSTLRSFKSTTSILGSRKSKSSAKGSDQFADDDDFGRSIGAGTKKLSAKDAAPSPSSTRDLADFLRTSAPPLDPLDRSSSSRTRSSTTGSIETATSGSARIMRAVVSKVGSNGSRASLVRSNSGSSQNQRSMKEAVSPGAGSQFGDASLWRSNVLSPEGHEQEEALYESVSLRASESIRTHSNASGRMSTPSSPGPIPRSASQESSLASFQLQRKPSVLSSPPSPVMSPNRAKRLSRKPPPRAEDLDDLPSTSSSSPSKPLISQTTLRLLKQANEDDTGRFTVNESPIKGRQVPAPLKTNGHLDRASTMTFGPGLLSNGSSGSELIPPASPGTSFASTSTSTSASRSPSDTDSPPSPRRTRTTSTSLDDSLINAAMAFANLGSKDHRLRHDDSTPQSKGAALRRFPSPPPDHPLPAAPNRPLSTARPVSVSFPSSRPVSIAIQHPATFGASAARLSTLSDPDTIRRPPSVDSAIDPPLSGATGSEERFDAKDTIFVALRLLRRSMRATADLPIDAESLPEEDDMGGISKGTIAALLPTLKGLQSQMREAANLIEVVVRLAEKGPASREQEDVKGEEQAEAFVVERMLGGEGQAAEKHEATADLGAESSVASGLIIAEHETEEPLGEEDDEEEDELSKKRKSTDEESLFPLLVNEIDQ</sequence>
<feature type="compositionally biased region" description="Polar residues" evidence="1">
    <location>
        <begin position="353"/>
        <end position="367"/>
    </location>
</feature>
<dbReference type="AlphaFoldDB" id="A0A1Y2G338"/>
<dbReference type="Proteomes" id="UP000193467">
    <property type="component" value="Unassembled WGS sequence"/>
</dbReference>
<feature type="compositionally biased region" description="Low complexity" evidence="1">
    <location>
        <begin position="465"/>
        <end position="506"/>
    </location>
</feature>
<evidence type="ECO:0000313" key="2">
    <source>
        <dbReference type="EMBL" id="ORY90177.1"/>
    </source>
</evidence>
<feature type="compositionally biased region" description="Polar residues" evidence="1">
    <location>
        <begin position="242"/>
        <end position="251"/>
    </location>
</feature>
<feature type="compositionally biased region" description="Acidic residues" evidence="1">
    <location>
        <begin position="772"/>
        <end position="787"/>
    </location>
</feature>
<protein>
    <submittedName>
        <fullName evidence="2">Uncharacterized protein</fullName>
    </submittedName>
</protein>
<feature type="compositionally biased region" description="Pro residues" evidence="1">
    <location>
        <begin position="559"/>
        <end position="571"/>
    </location>
</feature>
<feature type="compositionally biased region" description="Polar residues" evidence="1">
    <location>
        <begin position="153"/>
        <end position="167"/>
    </location>
</feature>
<feature type="compositionally biased region" description="Basic and acidic residues" evidence="1">
    <location>
        <begin position="536"/>
        <end position="546"/>
    </location>
</feature>
<feature type="compositionally biased region" description="Polar residues" evidence="1">
    <location>
        <begin position="333"/>
        <end position="345"/>
    </location>
</feature>
<reference evidence="2 3" key="1">
    <citation type="submission" date="2016-07" db="EMBL/GenBank/DDBJ databases">
        <title>Pervasive Adenine N6-methylation of Active Genes in Fungi.</title>
        <authorList>
            <consortium name="DOE Joint Genome Institute"/>
            <person name="Mondo S.J."/>
            <person name="Dannebaum R.O."/>
            <person name="Kuo R.C."/>
            <person name="Labutti K."/>
            <person name="Haridas S."/>
            <person name="Kuo A."/>
            <person name="Salamov A."/>
            <person name="Ahrendt S.R."/>
            <person name="Lipzen A."/>
            <person name="Sullivan W."/>
            <person name="Andreopoulos W.B."/>
            <person name="Clum A."/>
            <person name="Lindquist E."/>
            <person name="Daum C."/>
            <person name="Ramamoorthy G.K."/>
            <person name="Gryganskyi A."/>
            <person name="Culley D."/>
            <person name="Magnuson J.K."/>
            <person name="James T.Y."/>
            <person name="O'Malley M.A."/>
            <person name="Stajich J.E."/>
            <person name="Spatafora J.W."/>
            <person name="Visel A."/>
            <person name="Grigoriev I.V."/>
        </authorList>
    </citation>
    <scope>NUCLEOTIDE SEQUENCE [LARGE SCALE GENOMIC DNA]</scope>
    <source>
        <strain evidence="2 3">62-1032</strain>
    </source>
</reference>